<organism evidence="3 4">
    <name type="scientific">Fistulina hepatica ATCC 64428</name>
    <dbReference type="NCBI Taxonomy" id="1128425"/>
    <lineage>
        <taxon>Eukaryota</taxon>
        <taxon>Fungi</taxon>
        <taxon>Dikarya</taxon>
        <taxon>Basidiomycota</taxon>
        <taxon>Agaricomycotina</taxon>
        <taxon>Agaricomycetes</taxon>
        <taxon>Agaricomycetidae</taxon>
        <taxon>Agaricales</taxon>
        <taxon>Fistulinaceae</taxon>
        <taxon>Fistulina</taxon>
    </lineage>
</organism>
<dbReference type="PANTHER" id="PTHR33643">
    <property type="entry name" value="UREASE ACCESSORY PROTEIN D"/>
    <property type="match status" value="1"/>
</dbReference>
<dbReference type="EMBL" id="KN882046">
    <property type="protein sequence ID" value="KIY45746.1"/>
    <property type="molecule type" value="Genomic_DNA"/>
</dbReference>
<sequence>MARLEAGVGRLAVSTWSGKAVFSELAAAYPLKLLSPRTPTSNVAIVYLVTYGGGLVGGDRISLTADVAKDAILVILSQGSTKVFKTRTFAMGSMGRTTPVTVQDLTVRVQTDGVLCLLPDPVTCFQDASYRQTQSFHLSRGASAIVLDWVTSGRKSRGEDWAFERYHSTNEITVDAKRIAMDVMLLEGGAPHVVPGIASRTLAERLAPYSCYATLFICGPRFQHLLEALKKRYNTITVWGHSRPESLLWSLSTVSAGDATSQAVHVVRIAGIETEIVKHWLKGTLKEIVDIIGEEVYQRVLI</sequence>
<evidence type="ECO:0000313" key="3">
    <source>
        <dbReference type="EMBL" id="KIY45746.1"/>
    </source>
</evidence>
<evidence type="ECO:0000313" key="4">
    <source>
        <dbReference type="Proteomes" id="UP000054144"/>
    </source>
</evidence>
<gene>
    <name evidence="3" type="ORF">FISHEDRAFT_48671</name>
</gene>
<dbReference type="PANTHER" id="PTHR33643:SF1">
    <property type="entry name" value="UREASE ACCESSORY PROTEIN D"/>
    <property type="match status" value="1"/>
</dbReference>
<protein>
    <submittedName>
        <fullName evidence="3">UreD-domain-containing protein</fullName>
    </submittedName>
</protein>
<dbReference type="GO" id="GO:0016151">
    <property type="term" value="F:nickel cation binding"/>
    <property type="evidence" value="ECO:0007669"/>
    <property type="project" value="InterPro"/>
</dbReference>
<dbReference type="Pfam" id="PF01774">
    <property type="entry name" value="UreD"/>
    <property type="match status" value="1"/>
</dbReference>
<proteinExistence type="inferred from homology"/>
<dbReference type="AlphaFoldDB" id="A0A0D7A744"/>
<evidence type="ECO:0000256" key="1">
    <source>
        <dbReference type="ARBA" id="ARBA00007177"/>
    </source>
</evidence>
<dbReference type="OrthoDB" id="5550464at2759"/>
<name>A0A0D7A744_9AGAR</name>
<accession>A0A0D7A744</accession>
<keyword evidence="4" id="KW-1185">Reference proteome</keyword>
<dbReference type="HAMAP" id="MF_01384">
    <property type="entry name" value="UreD"/>
    <property type="match status" value="1"/>
</dbReference>
<keyword evidence="2" id="KW-0143">Chaperone</keyword>
<dbReference type="InterPro" id="IPR002669">
    <property type="entry name" value="UreD"/>
</dbReference>
<comment type="similarity">
    <text evidence="1">Belongs to the UreD family.</text>
</comment>
<evidence type="ECO:0000256" key="2">
    <source>
        <dbReference type="ARBA" id="ARBA00023186"/>
    </source>
</evidence>
<reference evidence="3 4" key="1">
    <citation type="journal article" date="2015" name="Fungal Genet. Biol.">
        <title>Evolution of novel wood decay mechanisms in Agaricales revealed by the genome sequences of Fistulina hepatica and Cylindrobasidium torrendii.</title>
        <authorList>
            <person name="Floudas D."/>
            <person name="Held B.W."/>
            <person name="Riley R."/>
            <person name="Nagy L.G."/>
            <person name="Koehler G."/>
            <person name="Ransdell A.S."/>
            <person name="Younus H."/>
            <person name="Chow J."/>
            <person name="Chiniquy J."/>
            <person name="Lipzen A."/>
            <person name="Tritt A."/>
            <person name="Sun H."/>
            <person name="Haridas S."/>
            <person name="LaButti K."/>
            <person name="Ohm R.A."/>
            <person name="Kues U."/>
            <person name="Blanchette R.A."/>
            <person name="Grigoriev I.V."/>
            <person name="Minto R.E."/>
            <person name="Hibbett D.S."/>
        </authorList>
    </citation>
    <scope>NUCLEOTIDE SEQUENCE [LARGE SCALE GENOMIC DNA]</scope>
    <source>
        <strain evidence="3 4">ATCC 64428</strain>
    </source>
</reference>
<dbReference type="Proteomes" id="UP000054144">
    <property type="component" value="Unassembled WGS sequence"/>
</dbReference>